<dbReference type="AlphaFoldDB" id="A0A0N4TZJ1"/>
<proteinExistence type="predicted"/>
<protein>
    <submittedName>
        <fullName evidence="3">Transcriptional regulator</fullName>
    </submittedName>
</protein>
<evidence type="ECO:0000313" key="3">
    <source>
        <dbReference type="WBParaSite" id="BPAG_0001446101-mRNA-1"/>
    </source>
</evidence>
<evidence type="ECO:0000313" key="1">
    <source>
        <dbReference type="EMBL" id="VDN95574.1"/>
    </source>
</evidence>
<gene>
    <name evidence="1" type="ORF">BPAG_LOCUS14389</name>
</gene>
<reference evidence="1 2" key="2">
    <citation type="submission" date="2018-11" db="EMBL/GenBank/DDBJ databases">
        <authorList>
            <consortium name="Pathogen Informatics"/>
        </authorList>
    </citation>
    <scope>NUCLEOTIDE SEQUENCE [LARGE SCALE GENOMIC DNA]</scope>
</reference>
<keyword evidence="2" id="KW-1185">Reference proteome</keyword>
<dbReference type="STRING" id="6280.A0A0N4TZJ1"/>
<sequence length="44" mass="5121">MLSCLETLVKAEVLRSAVFIEVIDEFRQFSREYCIEALATILRN</sequence>
<dbReference type="Proteomes" id="UP000278627">
    <property type="component" value="Unassembled WGS sequence"/>
</dbReference>
<evidence type="ECO:0000313" key="2">
    <source>
        <dbReference type="Proteomes" id="UP000278627"/>
    </source>
</evidence>
<organism evidence="3">
    <name type="scientific">Brugia pahangi</name>
    <name type="common">Filarial nematode worm</name>
    <dbReference type="NCBI Taxonomy" id="6280"/>
    <lineage>
        <taxon>Eukaryota</taxon>
        <taxon>Metazoa</taxon>
        <taxon>Ecdysozoa</taxon>
        <taxon>Nematoda</taxon>
        <taxon>Chromadorea</taxon>
        <taxon>Rhabditida</taxon>
        <taxon>Spirurina</taxon>
        <taxon>Spiruromorpha</taxon>
        <taxon>Filarioidea</taxon>
        <taxon>Onchocercidae</taxon>
        <taxon>Brugia</taxon>
    </lineage>
</organism>
<accession>A0A0N4TZJ1</accession>
<name>A0A0N4TZJ1_BRUPA</name>
<dbReference type="EMBL" id="UZAD01013637">
    <property type="protein sequence ID" value="VDN95574.1"/>
    <property type="molecule type" value="Genomic_DNA"/>
</dbReference>
<dbReference type="WBParaSite" id="BPAG_0001446101-mRNA-1">
    <property type="protein sequence ID" value="BPAG_0001446101-mRNA-1"/>
    <property type="gene ID" value="BPAG_0001446101"/>
</dbReference>
<reference evidence="3" key="1">
    <citation type="submission" date="2017-02" db="UniProtKB">
        <authorList>
            <consortium name="WormBaseParasite"/>
        </authorList>
    </citation>
    <scope>IDENTIFICATION</scope>
</reference>